<protein>
    <recommendedName>
        <fullName evidence="10">Diadenylate cyclase</fullName>
        <shortName evidence="10">DAC</shortName>
        <ecNumber evidence="10">2.7.7.85</ecNumber>
    </recommendedName>
    <alternativeName>
        <fullName evidence="10">Cyclic-di-AMP synthase</fullName>
        <shortName evidence="10">c-di-AMP synthase</shortName>
    </alternativeName>
</protein>
<dbReference type="PROSITE" id="PS51794">
    <property type="entry name" value="DAC"/>
    <property type="match status" value="1"/>
</dbReference>
<dbReference type="PANTHER" id="PTHR34185:SF1">
    <property type="entry name" value="DIADENYLATE CYCLASE"/>
    <property type="match status" value="1"/>
</dbReference>
<keyword evidence="6 10" id="KW-0547">Nucleotide-binding</keyword>
<dbReference type="InterPro" id="IPR034701">
    <property type="entry name" value="CdaA"/>
</dbReference>
<comment type="function">
    <text evidence="10">Catalyzes the condensation of 2 ATP molecules into cyclic di-AMP (c-di-AMP), a second messenger used to regulate differing processes in different bacteria.</text>
</comment>
<accession>A0ABY3PQM3</accession>
<dbReference type="PANTHER" id="PTHR34185">
    <property type="entry name" value="DIADENYLATE CYCLASE"/>
    <property type="match status" value="1"/>
</dbReference>
<evidence type="ECO:0000256" key="4">
    <source>
        <dbReference type="ARBA" id="ARBA00022692"/>
    </source>
</evidence>
<proteinExistence type="inferred from homology"/>
<gene>
    <name evidence="10" type="primary">dacA</name>
    <name evidence="12" type="ORF">ISF26_07300</name>
</gene>
<dbReference type="EC" id="2.7.7.85" evidence="10"/>
<feature type="domain" description="DAC" evidence="11">
    <location>
        <begin position="88"/>
        <end position="249"/>
    </location>
</feature>
<dbReference type="SUPFAM" id="SSF143597">
    <property type="entry name" value="YojJ-like"/>
    <property type="match status" value="1"/>
</dbReference>
<dbReference type="InterPro" id="IPR036888">
    <property type="entry name" value="DNA_integrity_DisA_N_sf"/>
</dbReference>
<reference evidence="12 13" key="1">
    <citation type="journal article" date="2021" name="Genome Biol. Evol.">
        <title>Complete Genome Sequencing of a Novel Gloeobacter Species from a Waterfall Cave in Mexico.</title>
        <authorList>
            <person name="Saw J.H."/>
            <person name="Cardona T."/>
            <person name="Montejano G."/>
        </authorList>
    </citation>
    <scope>NUCLEOTIDE SEQUENCE [LARGE SCALE GENOMIC DNA]</scope>
    <source>
        <strain evidence="12">MG652769</strain>
    </source>
</reference>
<evidence type="ECO:0000256" key="8">
    <source>
        <dbReference type="ARBA" id="ARBA00022989"/>
    </source>
</evidence>
<sequence>MNGPLEQLSGELALRPLIISILDWAAVGLLLYLAFQLIRQTRTVWLIRGFLILSGAFFLSNLLGLTTLNFILDKILIGVAVAVPVIFQPELRRFLEQLGRGEIFTLLKPDRVPDFEKEALDELLDAVQDLSEERIGALIVIEQSPIDDRLLQDPGDTMDAVLSKSLLLTIFYPKTRLHDGAVLVRDWRIQSASVILPMSTQIPARQLGTRHRAAMGITEQTDALCIVVSEETGSISLAERGKLQRPLTVEQLAEALNRRYRRDEPPSVFTIPALSDWTRKLFPASSSQSGNSD</sequence>
<evidence type="ECO:0000256" key="9">
    <source>
        <dbReference type="ARBA" id="ARBA00023136"/>
    </source>
</evidence>
<evidence type="ECO:0000256" key="6">
    <source>
        <dbReference type="ARBA" id="ARBA00022741"/>
    </source>
</evidence>
<evidence type="ECO:0000313" key="13">
    <source>
        <dbReference type="Proteomes" id="UP001054846"/>
    </source>
</evidence>
<dbReference type="RefSeq" id="WP_230843254.1">
    <property type="nucleotide sequence ID" value="NZ_CP063845.1"/>
</dbReference>
<dbReference type="HAMAP" id="MF_01499">
    <property type="entry name" value="DacA"/>
    <property type="match status" value="1"/>
</dbReference>
<evidence type="ECO:0000256" key="5">
    <source>
        <dbReference type="ARBA" id="ARBA00022695"/>
    </source>
</evidence>
<dbReference type="InterPro" id="IPR050338">
    <property type="entry name" value="DisA"/>
</dbReference>
<evidence type="ECO:0000313" key="12">
    <source>
        <dbReference type="EMBL" id="UFP96011.1"/>
    </source>
</evidence>
<keyword evidence="4 10" id="KW-0812">Transmembrane</keyword>
<keyword evidence="5 10" id="KW-0548">Nucleotidyltransferase</keyword>
<dbReference type="InterPro" id="IPR003390">
    <property type="entry name" value="DNA_integrity_scan_DisA_N"/>
</dbReference>
<comment type="catalytic activity">
    <reaction evidence="1 10">
        <text>2 ATP = 3',3'-c-di-AMP + 2 diphosphate</text>
        <dbReference type="Rhea" id="RHEA:35655"/>
        <dbReference type="ChEBI" id="CHEBI:30616"/>
        <dbReference type="ChEBI" id="CHEBI:33019"/>
        <dbReference type="ChEBI" id="CHEBI:71500"/>
        <dbReference type="EC" id="2.7.7.85"/>
    </reaction>
</comment>
<keyword evidence="8 10" id="KW-1133">Transmembrane helix</keyword>
<evidence type="ECO:0000256" key="10">
    <source>
        <dbReference type="HAMAP-Rule" id="MF_01499"/>
    </source>
</evidence>
<keyword evidence="3 10" id="KW-0808">Transferase</keyword>
<dbReference type="Pfam" id="PF02457">
    <property type="entry name" value="DAC"/>
    <property type="match status" value="1"/>
</dbReference>
<dbReference type="Gene3D" id="3.40.1700.10">
    <property type="entry name" value="DNA integrity scanning protein, DisA, N-terminal domain"/>
    <property type="match status" value="1"/>
</dbReference>
<evidence type="ECO:0000256" key="3">
    <source>
        <dbReference type="ARBA" id="ARBA00022679"/>
    </source>
</evidence>
<keyword evidence="9 10" id="KW-0472">Membrane</keyword>
<comment type="caution">
    <text evidence="10">Lacks conserved residue(s) required for the propagation of feature annotation.</text>
</comment>
<feature type="transmembrane region" description="Helical" evidence="10">
    <location>
        <begin position="12"/>
        <end position="33"/>
    </location>
</feature>
<organism evidence="12 13">
    <name type="scientific">Gloeobacter morelensis MG652769</name>
    <dbReference type="NCBI Taxonomy" id="2781736"/>
    <lineage>
        <taxon>Bacteria</taxon>
        <taxon>Bacillati</taxon>
        <taxon>Cyanobacteriota</taxon>
        <taxon>Cyanophyceae</taxon>
        <taxon>Gloeobacterales</taxon>
        <taxon>Gloeobacteraceae</taxon>
        <taxon>Gloeobacter</taxon>
        <taxon>Gloeobacter morelensis</taxon>
    </lineage>
</organism>
<keyword evidence="7 10" id="KW-0067">ATP-binding</keyword>
<dbReference type="Proteomes" id="UP001054846">
    <property type="component" value="Chromosome"/>
</dbReference>
<dbReference type="PIRSF" id="PIRSF004793">
    <property type="entry name" value="UCP004793"/>
    <property type="match status" value="1"/>
</dbReference>
<evidence type="ECO:0000256" key="2">
    <source>
        <dbReference type="ARBA" id="ARBA00022475"/>
    </source>
</evidence>
<keyword evidence="13" id="KW-1185">Reference proteome</keyword>
<name>A0ABY3PQM3_9CYAN</name>
<comment type="subunit">
    <text evidence="10">Probably a homodimer.</text>
</comment>
<evidence type="ECO:0000259" key="11">
    <source>
        <dbReference type="PROSITE" id="PS51794"/>
    </source>
</evidence>
<dbReference type="EMBL" id="CP063845">
    <property type="protein sequence ID" value="UFP96011.1"/>
    <property type="molecule type" value="Genomic_DNA"/>
</dbReference>
<evidence type="ECO:0000256" key="7">
    <source>
        <dbReference type="ARBA" id="ARBA00022840"/>
    </source>
</evidence>
<dbReference type="NCBIfam" id="TIGR00159">
    <property type="entry name" value="diadenylate cyclase CdaA"/>
    <property type="match status" value="1"/>
</dbReference>
<feature type="transmembrane region" description="Helical" evidence="10">
    <location>
        <begin position="45"/>
        <end position="64"/>
    </location>
</feature>
<comment type="similarity">
    <text evidence="10">Belongs to the adenylate cyclase family. DacA/CdaA subfamily.</text>
</comment>
<evidence type="ECO:0000256" key="1">
    <source>
        <dbReference type="ARBA" id="ARBA00000877"/>
    </source>
</evidence>
<dbReference type="InterPro" id="IPR014046">
    <property type="entry name" value="C-di-AMP_synthase"/>
</dbReference>
<keyword evidence="2 10" id="KW-1003">Cell membrane</keyword>